<evidence type="ECO:0000313" key="3">
    <source>
        <dbReference type="WBParaSite" id="Hba_16516"/>
    </source>
</evidence>
<keyword evidence="2" id="KW-1185">Reference proteome</keyword>
<evidence type="ECO:0000313" key="2">
    <source>
        <dbReference type="Proteomes" id="UP000095283"/>
    </source>
</evidence>
<feature type="region of interest" description="Disordered" evidence="1">
    <location>
        <begin position="323"/>
        <end position="358"/>
    </location>
</feature>
<feature type="compositionally biased region" description="Basic and acidic residues" evidence="1">
    <location>
        <begin position="162"/>
        <end position="171"/>
    </location>
</feature>
<feature type="region of interest" description="Disordered" evidence="1">
    <location>
        <begin position="162"/>
        <end position="182"/>
    </location>
</feature>
<evidence type="ECO:0000256" key="1">
    <source>
        <dbReference type="SAM" id="MobiDB-lite"/>
    </source>
</evidence>
<reference evidence="3" key="1">
    <citation type="submission" date="2016-11" db="UniProtKB">
        <authorList>
            <consortium name="WormBaseParasite"/>
        </authorList>
    </citation>
    <scope>IDENTIFICATION</scope>
</reference>
<dbReference type="WBParaSite" id="Hba_16516">
    <property type="protein sequence ID" value="Hba_16516"/>
    <property type="gene ID" value="Hba_16516"/>
</dbReference>
<feature type="compositionally biased region" description="Polar residues" evidence="1">
    <location>
        <begin position="325"/>
        <end position="338"/>
    </location>
</feature>
<name>A0A1I7XFL0_HETBA</name>
<accession>A0A1I7XFL0</accession>
<organism evidence="2 3">
    <name type="scientific">Heterorhabditis bacteriophora</name>
    <name type="common">Entomopathogenic nematode worm</name>
    <dbReference type="NCBI Taxonomy" id="37862"/>
    <lineage>
        <taxon>Eukaryota</taxon>
        <taxon>Metazoa</taxon>
        <taxon>Ecdysozoa</taxon>
        <taxon>Nematoda</taxon>
        <taxon>Chromadorea</taxon>
        <taxon>Rhabditida</taxon>
        <taxon>Rhabditina</taxon>
        <taxon>Rhabditomorpha</taxon>
        <taxon>Strongyloidea</taxon>
        <taxon>Heterorhabditidae</taxon>
        <taxon>Heterorhabditis</taxon>
    </lineage>
</organism>
<feature type="compositionally biased region" description="Low complexity" evidence="1">
    <location>
        <begin position="348"/>
        <end position="358"/>
    </location>
</feature>
<proteinExistence type="predicted"/>
<protein>
    <submittedName>
        <fullName evidence="3">DH domain-containing protein</fullName>
    </submittedName>
</protein>
<dbReference type="AlphaFoldDB" id="A0A1I7XFL0"/>
<dbReference type="Proteomes" id="UP000095283">
    <property type="component" value="Unplaced"/>
</dbReference>
<sequence>MMNVDYYNSLLKNTPKKKPIPPPRKSLTGACSHVKLRCYPPERKTIFTFDFEASIANHAHNKSVKDPGMEQDTGIKVEDPGGNEDIHGTLRTCGKDLILRVPSPDYDLIRVQMEDITPNKSTSFQRGIQEVGKNSLEDSMIRMGPEWSVPKEYSSSPIVRELAESAEERPRPPSSSQYGSSITSVISSRSPNYIIQADKQVTLLEQIIRSHPICEELQIGLRLPSAVTACKTTKELQSIALLGQDFWTSEMSIPRSVSRISHITSESTTSFMESQAEGDIDIYPGGHYAVNDAPRNRTLTKKRVCSGRNDPLRVSLIRGELKASANVTNGDSDTNSPPSKHDRQDTNSSAVSGSSSTGRRSFLKNLFFGNDGQQKQSASHQLAQCQYFIPFDKDKVKSSRSAFNIGDLRREDCSSTKATTNHQNTTSIMRTFKPVSGYDEGCGNKLQLFKQLKCLTSQDNGTGRYGVKKEICDVNIGCQCPILLPNLQVSSLKRLRHLRKNLEGKEMVNFR</sequence>